<evidence type="ECO:0000313" key="8">
    <source>
        <dbReference type="Proteomes" id="UP000238220"/>
    </source>
</evidence>
<dbReference type="Pfam" id="PF00271">
    <property type="entry name" value="Helicase_C"/>
    <property type="match status" value="1"/>
</dbReference>
<keyword evidence="8" id="KW-1185">Reference proteome</keyword>
<dbReference type="InterPro" id="IPR011709">
    <property type="entry name" value="DEAD-box_helicase_OB_fold"/>
</dbReference>
<dbReference type="InterPro" id="IPR010222">
    <property type="entry name" value="RNA_helicase_HrpA"/>
</dbReference>
<dbReference type="InterPro" id="IPR014001">
    <property type="entry name" value="Helicase_ATP-bd"/>
</dbReference>
<dbReference type="InterPro" id="IPR007502">
    <property type="entry name" value="Helicase-assoc_dom"/>
</dbReference>
<sequence length="1271" mass="142156">MARPYDLVATALAEQRDSLLARDYVRFAKLVERAQRGGKMDVARLQQDVEKARERVEQRKLLVPADLNYPEELPVVQARQELLEAIRDHQVVVVCGETGSGKTTQLPKLCLELGRGTRGLIGHTQPRRLAARSVANRIASELRGNLGDTVGYETRFDRRVSERSLVKLMTDGILLAELGRDHLLTSYDTIIIDEAHERSLNIDFLLGWLKRILPQRPDLKVVVTSATLDPERLSRHFGGAPIKLVSGRTYPVEQRYRAPADESDLEGNIASAIEELWRPMPNGDVLVFLPGEREIRDADRVLTGRFPRAEVLPLYSRLAAQAQDKVFSPGRQPRIVLATNVAETSVTVPGIRYVVDTGTARLNRFSPRTGVQQLQIEPVSQAAANQRAGRCGRLGPGVCIRLYAEDDFAARPAFTDPEIKRANLAGVILSMIALGLGEVDDFPWVDAPDSRNVSDAYRLLQTLGALDDWRKLTPLGEELSRLPLDPRVARIALAGRGKAQADAICVLAAAMSVQDPHEVPPDAQDAARAAHKSWQHPKSDFLTLLNLWQRWKTWSDESSNRQLRRVCREHFVSFLRMEEWEQVYRQLRDMLGVKGEPAKLKPQDLDALYPQLHEALLAGLIDHIGLKLPEKGEYQGPRNRRFRIHPGSALARKGPQWLMSAQLAQTSQLFARTNAAVEPEWLERVGAHLIKRNVLHPEWNSERGEVTATEHVSLLGLPLLTRQRNYGATHPAEARAIFIREALLRGEMSRKPSFLEQNLALIEEVQDKEARLRRPDLLANDEQLERFYLERLPEDICTTRQLKDWLRHDPKAQSRMRMQEADVLRPGADANVESQFPDHLDVGGQRLALSYSHEPGEEHDGVTFHVPLAAVHTLPEHVFDWLVPGLRTAKIEGLIRTLPNALRRYCTPAAEYARALAERFEPPPERPIVEAMAEALKSMTGAAITHESFAPEKLEPHLVPRLQLEDAQGRLLGTGSTLASLQGRFAGQARQALNTAATRDDALKQWKRDNLADWDFEKLPETVPMAGAKAWPALQAEGEKAHLRLFESPEAAAAAHRAGTRTLLLARMPDRTRDLLKAVKSKLGLQLMSLKLAPETVADALARRAADAVLLAAPVRDKAGFQQALEKRGAFSIEAYRRLDELAAWLGTAAELRRKLGALGNRWPVPLADLRQQLDSLFSEGFLDAIPEPQWPRVAVYLRAISVRLDRLQNKPARDEELTRQVQPLAAKLPGPFHEARWVLEEWRITLFAQELKAQGSPSAAKVTALSSGAA</sequence>
<dbReference type="SMART" id="SM00490">
    <property type="entry name" value="HELICc"/>
    <property type="match status" value="1"/>
</dbReference>
<dbReference type="EMBL" id="PSNW01000002">
    <property type="protein sequence ID" value="PPE75041.1"/>
    <property type="molecule type" value="Genomic_DNA"/>
</dbReference>
<dbReference type="InterPro" id="IPR003593">
    <property type="entry name" value="AAA+_ATPase"/>
</dbReference>
<comment type="caution">
    <text evidence="7">The sequence shown here is derived from an EMBL/GenBank/DDBJ whole genome shotgun (WGS) entry which is preliminary data.</text>
</comment>
<name>A0A2S5TJA1_9GAMM</name>
<dbReference type="GO" id="GO:0003723">
    <property type="term" value="F:RNA binding"/>
    <property type="evidence" value="ECO:0007669"/>
    <property type="project" value="TreeGrafter"/>
</dbReference>
<dbReference type="GO" id="GO:0016787">
    <property type="term" value="F:hydrolase activity"/>
    <property type="evidence" value="ECO:0007669"/>
    <property type="project" value="UniProtKB-KW"/>
</dbReference>
<keyword evidence="4" id="KW-0067">ATP-binding</keyword>
<accession>A0A2S5TJA1</accession>
<dbReference type="PANTHER" id="PTHR18934:SF99">
    <property type="entry name" value="ATP-DEPENDENT RNA HELICASE DHX37-RELATED"/>
    <property type="match status" value="1"/>
</dbReference>
<dbReference type="InterPro" id="IPR027417">
    <property type="entry name" value="P-loop_NTPase"/>
</dbReference>
<dbReference type="Gene3D" id="3.40.50.300">
    <property type="entry name" value="P-loop containing nucleotide triphosphate hydrolases"/>
    <property type="match status" value="2"/>
</dbReference>
<dbReference type="GO" id="GO:0005524">
    <property type="term" value="F:ATP binding"/>
    <property type="evidence" value="ECO:0007669"/>
    <property type="project" value="UniProtKB-KW"/>
</dbReference>
<dbReference type="RefSeq" id="WP_104229267.1">
    <property type="nucleotide sequence ID" value="NZ_PSNW01000002.1"/>
</dbReference>
<dbReference type="InterPro" id="IPR048333">
    <property type="entry name" value="HA2_WH"/>
</dbReference>
<dbReference type="InterPro" id="IPR024590">
    <property type="entry name" value="HrpA_C"/>
</dbReference>
<protein>
    <submittedName>
        <fullName evidence="7">ATP-dependent RNA helicase HrpA</fullName>
    </submittedName>
</protein>
<dbReference type="PANTHER" id="PTHR18934">
    <property type="entry name" value="ATP-DEPENDENT RNA HELICASE"/>
    <property type="match status" value="1"/>
</dbReference>
<organism evidence="7 8">
    <name type="scientific">Solimonas fluminis</name>
    <dbReference type="NCBI Taxonomy" id="2086571"/>
    <lineage>
        <taxon>Bacteria</taxon>
        <taxon>Pseudomonadati</taxon>
        <taxon>Pseudomonadota</taxon>
        <taxon>Gammaproteobacteria</taxon>
        <taxon>Nevskiales</taxon>
        <taxon>Nevskiaceae</taxon>
        <taxon>Solimonas</taxon>
    </lineage>
</organism>
<dbReference type="Gene3D" id="1.20.120.1080">
    <property type="match status" value="1"/>
</dbReference>
<dbReference type="GO" id="GO:0003724">
    <property type="term" value="F:RNA helicase activity"/>
    <property type="evidence" value="ECO:0007669"/>
    <property type="project" value="InterPro"/>
</dbReference>
<dbReference type="SUPFAM" id="SSF52540">
    <property type="entry name" value="P-loop containing nucleoside triphosphate hydrolases"/>
    <property type="match status" value="1"/>
</dbReference>
<evidence type="ECO:0000256" key="2">
    <source>
        <dbReference type="ARBA" id="ARBA00022801"/>
    </source>
</evidence>
<dbReference type="SMART" id="SM00847">
    <property type="entry name" value="HA2"/>
    <property type="match status" value="1"/>
</dbReference>
<evidence type="ECO:0000256" key="3">
    <source>
        <dbReference type="ARBA" id="ARBA00022806"/>
    </source>
</evidence>
<dbReference type="Pfam" id="PF04408">
    <property type="entry name" value="WHD_HA2"/>
    <property type="match status" value="1"/>
</dbReference>
<gene>
    <name evidence="7" type="primary">hrpA</name>
    <name evidence="7" type="ORF">C3942_05030</name>
</gene>
<feature type="domain" description="Helicase C-terminal" evidence="6">
    <location>
        <begin position="264"/>
        <end position="435"/>
    </location>
</feature>
<evidence type="ECO:0000259" key="5">
    <source>
        <dbReference type="PROSITE" id="PS51192"/>
    </source>
</evidence>
<dbReference type="PROSITE" id="PS51192">
    <property type="entry name" value="HELICASE_ATP_BIND_1"/>
    <property type="match status" value="1"/>
</dbReference>
<proteinExistence type="predicted"/>
<keyword evidence="2" id="KW-0378">Hydrolase</keyword>
<keyword evidence="3 7" id="KW-0347">Helicase</keyword>
<evidence type="ECO:0000256" key="1">
    <source>
        <dbReference type="ARBA" id="ARBA00022741"/>
    </source>
</evidence>
<reference evidence="7 8" key="1">
    <citation type="submission" date="2018-02" db="EMBL/GenBank/DDBJ databases">
        <title>Genome sequencing of Solimonas sp. HR-BB.</title>
        <authorList>
            <person name="Lee Y."/>
            <person name="Jeon C.O."/>
        </authorList>
    </citation>
    <scope>NUCLEOTIDE SEQUENCE [LARGE SCALE GENOMIC DNA]</scope>
    <source>
        <strain evidence="7 8">HR-BB</strain>
    </source>
</reference>
<dbReference type="OrthoDB" id="9805617at2"/>
<evidence type="ECO:0000259" key="6">
    <source>
        <dbReference type="PROSITE" id="PS51194"/>
    </source>
</evidence>
<evidence type="ECO:0000256" key="4">
    <source>
        <dbReference type="ARBA" id="ARBA00022840"/>
    </source>
</evidence>
<dbReference type="PROSITE" id="PS51194">
    <property type="entry name" value="HELICASE_CTER"/>
    <property type="match status" value="1"/>
</dbReference>
<dbReference type="CDD" id="cd18791">
    <property type="entry name" value="SF2_C_RHA"/>
    <property type="match status" value="1"/>
</dbReference>
<dbReference type="Pfam" id="PF07717">
    <property type="entry name" value="OB_NTP_bind"/>
    <property type="match status" value="1"/>
</dbReference>
<dbReference type="InterPro" id="IPR011545">
    <property type="entry name" value="DEAD/DEAH_box_helicase_dom"/>
</dbReference>
<evidence type="ECO:0000313" key="7">
    <source>
        <dbReference type="EMBL" id="PPE75041.1"/>
    </source>
</evidence>
<dbReference type="SMART" id="SM00487">
    <property type="entry name" value="DEXDc"/>
    <property type="match status" value="1"/>
</dbReference>
<dbReference type="Proteomes" id="UP000238220">
    <property type="component" value="Unassembled WGS sequence"/>
</dbReference>
<dbReference type="NCBIfam" id="TIGR01967">
    <property type="entry name" value="DEAH_box_HrpA"/>
    <property type="match status" value="1"/>
</dbReference>
<dbReference type="SMART" id="SM00382">
    <property type="entry name" value="AAA"/>
    <property type="match status" value="1"/>
</dbReference>
<dbReference type="AlphaFoldDB" id="A0A2S5TJA1"/>
<dbReference type="Pfam" id="PF11898">
    <property type="entry name" value="DUF3418"/>
    <property type="match status" value="1"/>
</dbReference>
<feature type="domain" description="Helicase ATP-binding" evidence="5">
    <location>
        <begin position="83"/>
        <end position="246"/>
    </location>
</feature>
<dbReference type="InterPro" id="IPR001650">
    <property type="entry name" value="Helicase_C-like"/>
</dbReference>
<keyword evidence="1" id="KW-0547">Nucleotide-binding</keyword>
<dbReference type="Pfam" id="PF00270">
    <property type="entry name" value="DEAD"/>
    <property type="match status" value="1"/>
</dbReference>